<dbReference type="HOGENOM" id="CLU_1931667_0_0_1"/>
<gene>
    <name evidence="1" type="ORF">PITG_14258</name>
</gene>
<dbReference type="PANTHER" id="PTHR45458:SF1">
    <property type="entry name" value="SHORT CHAIN DEHYDROGENASE"/>
    <property type="match status" value="1"/>
</dbReference>
<dbReference type="Proteomes" id="UP000006643">
    <property type="component" value="Unassembled WGS sequence"/>
</dbReference>
<evidence type="ECO:0008006" key="3">
    <source>
        <dbReference type="Google" id="ProtNLM"/>
    </source>
</evidence>
<dbReference type="Gene3D" id="3.40.50.720">
    <property type="entry name" value="NAD(P)-binding Rossmann-like Domain"/>
    <property type="match status" value="1"/>
</dbReference>
<dbReference type="AlphaFoldDB" id="D0NNZ4"/>
<evidence type="ECO:0000313" key="2">
    <source>
        <dbReference type="Proteomes" id="UP000006643"/>
    </source>
</evidence>
<keyword evidence="2" id="KW-1185">Reference proteome</keyword>
<sequence>MSVTKTVLINITGSNRGFGLAFTRHYVDSGWKVIAAARDAEGVMINLADTCMGCGGRIADVTITKAVKSLWVAFMDDKIVTLALRPGYVVTRMTGHEGTVTTEESVTGLANARFQDRGEYFRLCVEQEQRE</sequence>
<dbReference type="InterPro" id="IPR052184">
    <property type="entry name" value="SDR_enzymes"/>
</dbReference>
<organism evidence="1 2">
    <name type="scientific">Phytophthora infestans (strain T30-4)</name>
    <name type="common">Potato late blight agent</name>
    <dbReference type="NCBI Taxonomy" id="403677"/>
    <lineage>
        <taxon>Eukaryota</taxon>
        <taxon>Sar</taxon>
        <taxon>Stramenopiles</taxon>
        <taxon>Oomycota</taxon>
        <taxon>Peronosporomycetes</taxon>
        <taxon>Peronosporales</taxon>
        <taxon>Peronosporaceae</taxon>
        <taxon>Phytophthora</taxon>
    </lineage>
</organism>
<dbReference type="GO" id="GO:0016616">
    <property type="term" value="F:oxidoreductase activity, acting on the CH-OH group of donors, NAD or NADP as acceptor"/>
    <property type="evidence" value="ECO:0007669"/>
    <property type="project" value="TreeGrafter"/>
</dbReference>
<dbReference type="KEGG" id="pif:PITG_14258"/>
<protein>
    <recommendedName>
        <fullName evidence="3">Short chain dehydrogenase</fullName>
    </recommendedName>
</protein>
<dbReference type="EMBL" id="DS028149">
    <property type="protein sequence ID" value="EEY62315.1"/>
    <property type="molecule type" value="Genomic_DNA"/>
</dbReference>
<dbReference type="VEuPathDB" id="FungiDB:PITG_14258"/>
<dbReference type="RefSeq" id="XP_002899346.1">
    <property type="nucleotide sequence ID" value="XM_002899300.1"/>
</dbReference>
<dbReference type="GeneID" id="9474291"/>
<dbReference type="PANTHER" id="PTHR45458">
    <property type="entry name" value="SHORT-CHAIN DEHYDROGENASE/REDUCTASE SDR"/>
    <property type="match status" value="1"/>
</dbReference>
<reference evidence="2" key="1">
    <citation type="journal article" date="2009" name="Nature">
        <title>Genome sequence and analysis of the Irish potato famine pathogen Phytophthora infestans.</title>
        <authorList>
            <consortium name="The Broad Institute Genome Sequencing Platform"/>
            <person name="Haas B.J."/>
            <person name="Kamoun S."/>
            <person name="Zody M.C."/>
            <person name="Jiang R.H."/>
            <person name="Handsaker R.E."/>
            <person name="Cano L.M."/>
            <person name="Grabherr M."/>
            <person name="Kodira C.D."/>
            <person name="Raffaele S."/>
            <person name="Torto-Alalibo T."/>
            <person name="Bozkurt T.O."/>
            <person name="Ah-Fong A.M."/>
            <person name="Alvarado L."/>
            <person name="Anderson V.L."/>
            <person name="Armstrong M.R."/>
            <person name="Avrova A."/>
            <person name="Baxter L."/>
            <person name="Beynon J."/>
            <person name="Boevink P.C."/>
            <person name="Bollmann S.R."/>
            <person name="Bos J.I."/>
            <person name="Bulone V."/>
            <person name="Cai G."/>
            <person name="Cakir C."/>
            <person name="Carrington J.C."/>
            <person name="Chawner M."/>
            <person name="Conti L."/>
            <person name="Costanzo S."/>
            <person name="Ewan R."/>
            <person name="Fahlgren N."/>
            <person name="Fischbach M.A."/>
            <person name="Fugelstad J."/>
            <person name="Gilroy E.M."/>
            <person name="Gnerre S."/>
            <person name="Green P.J."/>
            <person name="Grenville-Briggs L.J."/>
            <person name="Griffith J."/>
            <person name="Grunwald N.J."/>
            <person name="Horn K."/>
            <person name="Horner N.R."/>
            <person name="Hu C.H."/>
            <person name="Huitema E."/>
            <person name="Jeong D.H."/>
            <person name="Jones A.M."/>
            <person name="Jones J.D."/>
            <person name="Jones R.W."/>
            <person name="Karlsson E.K."/>
            <person name="Kunjeti S.G."/>
            <person name="Lamour K."/>
            <person name="Liu Z."/>
            <person name="Ma L."/>
            <person name="Maclean D."/>
            <person name="Chibucos M.C."/>
            <person name="McDonald H."/>
            <person name="McWalters J."/>
            <person name="Meijer H.J."/>
            <person name="Morgan W."/>
            <person name="Morris P.F."/>
            <person name="Munro C.A."/>
            <person name="O'Neill K."/>
            <person name="Ospina-Giraldo M."/>
            <person name="Pinzon A."/>
            <person name="Pritchard L."/>
            <person name="Ramsahoye B."/>
            <person name="Ren Q."/>
            <person name="Restrepo S."/>
            <person name="Roy S."/>
            <person name="Sadanandom A."/>
            <person name="Savidor A."/>
            <person name="Schornack S."/>
            <person name="Schwartz D.C."/>
            <person name="Schumann U.D."/>
            <person name="Schwessinger B."/>
            <person name="Seyer L."/>
            <person name="Sharpe T."/>
            <person name="Silvar C."/>
            <person name="Song J."/>
            <person name="Studholme D.J."/>
            <person name="Sykes S."/>
            <person name="Thines M."/>
            <person name="van de Vondervoort P.J."/>
            <person name="Phuntumart V."/>
            <person name="Wawra S."/>
            <person name="Weide R."/>
            <person name="Win J."/>
            <person name="Young C."/>
            <person name="Zhou S."/>
            <person name="Fry W."/>
            <person name="Meyers B.C."/>
            <person name="van West P."/>
            <person name="Ristaino J."/>
            <person name="Govers F."/>
            <person name="Birch P.R."/>
            <person name="Whisson S.C."/>
            <person name="Judelson H.S."/>
            <person name="Nusbaum C."/>
        </authorList>
    </citation>
    <scope>NUCLEOTIDE SEQUENCE [LARGE SCALE GENOMIC DNA]</scope>
    <source>
        <strain evidence="2">T30-4</strain>
    </source>
</reference>
<proteinExistence type="predicted"/>
<dbReference type="InterPro" id="IPR036291">
    <property type="entry name" value="NAD(P)-bd_dom_sf"/>
</dbReference>
<dbReference type="InParanoid" id="D0NNZ4"/>
<name>D0NNZ4_PHYIT</name>
<accession>D0NNZ4</accession>
<dbReference type="SUPFAM" id="SSF51735">
    <property type="entry name" value="NAD(P)-binding Rossmann-fold domains"/>
    <property type="match status" value="2"/>
</dbReference>
<evidence type="ECO:0000313" key="1">
    <source>
        <dbReference type="EMBL" id="EEY62315.1"/>
    </source>
</evidence>